<dbReference type="Gene3D" id="1.20.120.450">
    <property type="entry name" value="dinb family like domain"/>
    <property type="match status" value="1"/>
</dbReference>
<dbReference type="RefSeq" id="WP_072999582.1">
    <property type="nucleotide sequence ID" value="NZ_FQUM01000002.1"/>
</dbReference>
<dbReference type="AlphaFoldDB" id="A0A1M4WCQ9"/>
<evidence type="ECO:0000313" key="3">
    <source>
        <dbReference type="Proteomes" id="UP000184164"/>
    </source>
</evidence>
<proteinExistence type="predicted"/>
<dbReference type="Proteomes" id="UP000184164">
    <property type="component" value="Unassembled WGS sequence"/>
</dbReference>
<dbReference type="Pfam" id="PF12867">
    <property type="entry name" value="DinB_2"/>
    <property type="match status" value="1"/>
</dbReference>
<dbReference type="STRING" id="1484053.SAMN05444274_102404"/>
<feature type="domain" description="DinB-like" evidence="1">
    <location>
        <begin position="16"/>
        <end position="148"/>
    </location>
</feature>
<gene>
    <name evidence="2" type="ORF">SAMN05444274_102404</name>
</gene>
<dbReference type="InterPro" id="IPR034660">
    <property type="entry name" value="DinB/YfiT-like"/>
</dbReference>
<dbReference type="SUPFAM" id="SSF109854">
    <property type="entry name" value="DinB/YfiT-like putative metalloenzymes"/>
    <property type="match status" value="1"/>
</dbReference>
<reference evidence="2 3" key="1">
    <citation type="submission" date="2016-11" db="EMBL/GenBank/DDBJ databases">
        <authorList>
            <person name="Jaros S."/>
            <person name="Januszkiewicz K."/>
            <person name="Wedrychowicz H."/>
        </authorList>
    </citation>
    <scope>NUCLEOTIDE SEQUENCE [LARGE SCALE GENOMIC DNA]</scope>
    <source>
        <strain evidence="2 3">DSM 26910</strain>
    </source>
</reference>
<dbReference type="OrthoDB" id="9793216at2"/>
<evidence type="ECO:0000259" key="1">
    <source>
        <dbReference type="Pfam" id="PF12867"/>
    </source>
</evidence>
<sequence length="155" mass="18687">MKFSTIANQISELVNKWVPVLETIPEKILTEKKNWQNRTIKQVVGHLVDSASNNHQRIVRLQYNKKLVFPDFQQDNDLWISLQDYQDEDWDNLVFLWKYYNRHLSHVICSLNLDKIENTWNNFEGTRVTLEQVIEGYLWHLELHLKEIECVLQQH</sequence>
<evidence type="ECO:0000313" key="2">
    <source>
        <dbReference type="EMBL" id="SHE79014.1"/>
    </source>
</evidence>
<keyword evidence="3" id="KW-1185">Reference proteome</keyword>
<dbReference type="InterPro" id="IPR024775">
    <property type="entry name" value="DinB-like"/>
</dbReference>
<organism evidence="2 3">
    <name type="scientific">Mariniphaga anaerophila</name>
    <dbReference type="NCBI Taxonomy" id="1484053"/>
    <lineage>
        <taxon>Bacteria</taxon>
        <taxon>Pseudomonadati</taxon>
        <taxon>Bacteroidota</taxon>
        <taxon>Bacteroidia</taxon>
        <taxon>Marinilabiliales</taxon>
        <taxon>Prolixibacteraceae</taxon>
        <taxon>Mariniphaga</taxon>
    </lineage>
</organism>
<dbReference type="EMBL" id="FQUM01000002">
    <property type="protein sequence ID" value="SHE79014.1"/>
    <property type="molecule type" value="Genomic_DNA"/>
</dbReference>
<accession>A0A1M4WCQ9</accession>
<protein>
    <submittedName>
        <fullName evidence="2">DinB superfamily protein</fullName>
    </submittedName>
</protein>
<name>A0A1M4WCQ9_9BACT</name>